<dbReference type="PANTHER" id="PTHR21257:SF38">
    <property type="entry name" value="7-DEHYDROCHOLESTEROL REDUCTASE"/>
    <property type="match status" value="1"/>
</dbReference>
<keyword evidence="11" id="KW-0756">Sterol biosynthesis</keyword>
<feature type="transmembrane region" description="Helical" evidence="19">
    <location>
        <begin position="339"/>
        <end position="358"/>
    </location>
</feature>
<keyword evidence="21" id="KW-1185">Reference proteome</keyword>
<evidence type="ECO:0000256" key="5">
    <source>
        <dbReference type="ARBA" id="ARBA00022692"/>
    </source>
</evidence>
<keyword evidence="15" id="KW-0753">Steroid metabolism</keyword>
<keyword evidence="13 19" id="KW-0472">Membrane</keyword>
<evidence type="ECO:0000313" key="20">
    <source>
        <dbReference type="EMBL" id="KAH6588727.1"/>
    </source>
</evidence>
<evidence type="ECO:0000256" key="13">
    <source>
        <dbReference type="ARBA" id="ARBA00023136"/>
    </source>
</evidence>
<evidence type="ECO:0000256" key="7">
    <source>
        <dbReference type="ARBA" id="ARBA00022857"/>
    </source>
</evidence>
<evidence type="ECO:0000256" key="12">
    <source>
        <dbReference type="ARBA" id="ARBA00023098"/>
    </source>
</evidence>
<keyword evidence="9 19" id="KW-1133">Transmembrane helix</keyword>
<feature type="transmembrane region" description="Helical" evidence="19">
    <location>
        <begin position="54"/>
        <end position="78"/>
    </location>
</feature>
<accession>A0ABQ8F114</accession>
<keyword evidence="8" id="KW-0752">Steroid biosynthesis</keyword>
<dbReference type="Gene3D" id="1.20.120.1630">
    <property type="match status" value="1"/>
</dbReference>
<protein>
    <recommendedName>
        <fullName evidence="16">7-dehydrocholesterol reductase</fullName>
        <ecNumber evidence="16">1.3.1.21</ecNumber>
    </recommendedName>
    <alternativeName>
        <fullName evidence="17">Sterol Delta(7)-reductase</fullName>
    </alternativeName>
</protein>
<evidence type="ECO:0000256" key="10">
    <source>
        <dbReference type="ARBA" id="ARBA00023002"/>
    </source>
</evidence>
<evidence type="ECO:0000256" key="16">
    <source>
        <dbReference type="ARBA" id="ARBA00038851"/>
    </source>
</evidence>
<dbReference type="EC" id="1.3.1.21" evidence="16"/>
<comment type="caution">
    <text evidence="20">The sequence shown here is derived from an EMBL/GenBank/DDBJ whole genome shotgun (WGS) entry which is preliminary data.</text>
</comment>
<dbReference type="EMBL" id="JAFCIX010000494">
    <property type="protein sequence ID" value="KAH6588727.1"/>
    <property type="molecule type" value="Genomic_DNA"/>
</dbReference>
<keyword evidence="3" id="KW-0444">Lipid biosynthesis</keyword>
<evidence type="ECO:0000256" key="19">
    <source>
        <dbReference type="SAM" id="Phobius"/>
    </source>
</evidence>
<feature type="transmembrane region" description="Helical" evidence="19">
    <location>
        <begin position="270"/>
        <end position="289"/>
    </location>
</feature>
<keyword evidence="12" id="KW-0443">Lipid metabolism</keyword>
<feature type="transmembrane region" description="Helical" evidence="19">
    <location>
        <begin position="118"/>
        <end position="138"/>
    </location>
</feature>
<evidence type="ECO:0000256" key="17">
    <source>
        <dbReference type="ARBA" id="ARBA00042688"/>
    </source>
</evidence>
<keyword evidence="14" id="KW-1207">Sterol metabolism</keyword>
<comment type="subcellular location">
    <subcellularLocation>
        <location evidence="1">Membrane</location>
        <topology evidence="1">Multi-pass membrane protein</topology>
    </subcellularLocation>
</comment>
<keyword evidence="7" id="KW-0521">NADP</keyword>
<evidence type="ECO:0000256" key="1">
    <source>
        <dbReference type="ARBA" id="ARBA00004141"/>
    </source>
</evidence>
<evidence type="ECO:0000256" key="15">
    <source>
        <dbReference type="ARBA" id="ARBA00023221"/>
    </source>
</evidence>
<keyword evidence="10" id="KW-0560">Oxidoreductase</keyword>
<reference evidence="20 21" key="1">
    <citation type="submission" date="2021-02" db="EMBL/GenBank/DDBJ databases">
        <title>Variation within the Batrachochytrium salamandrivorans European outbreak.</title>
        <authorList>
            <person name="Kelly M."/>
            <person name="Pasmans F."/>
            <person name="Shea T.P."/>
            <person name="Munoz J.F."/>
            <person name="Carranza S."/>
            <person name="Cuomo C.A."/>
            <person name="Martel A."/>
        </authorList>
    </citation>
    <scope>NUCLEOTIDE SEQUENCE [LARGE SCALE GENOMIC DNA]</scope>
    <source>
        <strain evidence="20 21">AMFP18/2</strain>
    </source>
</reference>
<evidence type="ECO:0000256" key="8">
    <source>
        <dbReference type="ARBA" id="ARBA00022955"/>
    </source>
</evidence>
<evidence type="ECO:0000256" key="11">
    <source>
        <dbReference type="ARBA" id="ARBA00023011"/>
    </source>
</evidence>
<keyword evidence="5 19" id="KW-0812">Transmembrane</keyword>
<evidence type="ECO:0000256" key="18">
    <source>
        <dbReference type="SAM" id="MobiDB-lite"/>
    </source>
</evidence>
<feature type="transmembrane region" description="Helical" evidence="19">
    <location>
        <begin position="184"/>
        <end position="208"/>
    </location>
</feature>
<evidence type="ECO:0000256" key="6">
    <source>
        <dbReference type="ARBA" id="ARBA00022778"/>
    </source>
</evidence>
<name>A0ABQ8F114_9FUNG</name>
<feature type="region of interest" description="Disordered" evidence="18">
    <location>
        <begin position="1"/>
        <end position="46"/>
    </location>
</feature>
<feature type="transmembrane region" description="Helical" evidence="19">
    <location>
        <begin position="150"/>
        <end position="172"/>
    </location>
</feature>
<feature type="transmembrane region" description="Helical" evidence="19">
    <location>
        <begin position="309"/>
        <end position="327"/>
    </location>
</feature>
<organism evidence="20 21">
    <name type="scientific">Batrachochytrium salamandrivorans</name>
    <dbReference type="NCBI Taxonomy" id="1357716"/>
    <lineage>
        <taxon>Eukaryota</taxon>
        <taxon>Fungi</taxon>
        <taxon>Fungi incertae sedis</taxon>
        <taxon>Chytridiomycota</taxon>
        <taxon>Chytridiomycota incertae sedis</taxon>
        <taxon>Chytridiomycetes</taxon>
        <taxon>Rhizophydiales</taxon>
        <taxon>Rhizophydiales incertae sedis</taxon>
        <taxon>Batrachochytrium</taxon>
    </lineage>
</organism>
<keyword evidence="6" id="KW-0152">Cholesterol biosynthesis</keyword>
<sequence length="482" mass="55036">MATSSPDVRSRPAASKKPSSAKPDAASHTSQHKSVSSGKKGQKGASNWGRSWDIGILTVIGCYFLLAFCPAIVVYFWLACDSFQCSVISPIEFAVSNGLEKLLENHLPKPTTFGFQLYFGWLAFQAALYVILPGKIGYGQTTPAGHTLPYIVNGLLAWVVTHTLFIGGSLYYGLFDASIIADNWGALLIAANVYGYFLTFFSAFKAYIFPSHPEDRKFSSSFVYNLFMGIEFNPRFGKYFDFKLFHNGRPGIVAWTLINFSFAAAQYNKIGYVTNSMLLLNWLHAVYVLDFFYNEDWYLRTIDIAHDHFGFYLAWGDTVWLPWMYTLQSHFLLRNTVDLSWPVFSGIFGVGMVGYYIFRTVNNQKDLVRSTDGKCFIWGKPAKVIRTEFNTTDGKVHRSILLVSGYWGISRHFNYVGDLLISLAMCMTCGFDSILPYFYIVYMSILLMQRIERDHLRCRGKYGKFWDMYCEQVPYKLIPYLF</sequence>
<keyword evidence="4" id="KW-0153">Cholesterol metabolism</keyword>
<gene>
    <name evidence="20" type="ORF">BASA50_010527</name>
</gene>
<feature type="transmembrane region" description="Helical" evidence="19">
    <location>
        <begin position="419"/>
        <end position="447"/>
    </location>
</feature>
<comment type="similarity">
    <text evidence="2">Belongs to the ERG4/ERG24 family.</text>
</comment>
<evidence type="ECO:0000256" key="2">
    <source>
        <dbReference type="ARBA" id="ARBA00005402"/>
    </source>
</evidence>
<dbReference type="PANTHER" id="PTHR21257">
    <property type="entry name" value="DELTA(14)-STEROL REDUCTASE"/>
    <property type="match status" value="1"/>
</dbReference>
<proteinExistence type="inferred from homology"/>
<dbReference type="Proteomes" id="UP001648503">
    <property type="component" value="Unassembled WGS sequence"/>
</dbReference>
<evidence type="ECO:0000256" key="3">
    <source>
        <dbReference type="ARBA" id="ARBA00022516"/>
    </source>
</evidence>
<feature type="compositionally biased region" description="Low complexity" evidence="18">
    <location>
        <begin position="11"/>
        <end position="46"/>
    </location>
</feature>
<dbReference type="InterPro" id="IPR001171">
    <property type="entry name" value="ERG24_DHCR-like"/>
</dbReference>
<evidence type="ECO:0000256" key="9">
    <source>
        <dbReference type="ARBA" id="ARBA00022989"/>
    </source>
</evidence>
<evidence type="ECO:0000256" key="14">
    <source>
        <dbReference type="ARBA" id="ARBA00023166"/>
    </source>
</evidence>
<evidence type="ECO:0000256" key="4">
    <source>
        <dbReference type="ARBA" id="ARBA00022548"/>
    </source>
</evidence>
<evidence type="ECO:0000313" key="21">
    <source>
        <dbReference type="Proteomes" id="UP001648503"/>
    </source>
</evidence>
<dbReference type="Pfam" id="PF01222">
    <property type="entry name" value="ERG4_ERG24"/>
    <property type="match status" value="1"/>
</dbReference>